<evidence type="ECO:0000256" key="9">
    <source>
        <dbReference type="ARBA" id="ARBA00023170"/>
    </source>
</evidence>
<evidence type="ECO:0000256" key="1">
    <source>
        <dbReference type="ARBA" id="ARBA00004651"/>
    </source>
</evidence>
<feature type="domain" description="Ionotropic glutamate receptor C-terminal" evidence="14">
    <location>
        <begin position="66"/>
        <end position="226"/>
    </location>
</feature>
<evidence type="ECO:0000259" key="14">
    <source>
        <dbReference type="Pfam" id="PF00060"/>
    </source>
</evidence>
<accession>A0A7R9LM78</accession>
<dbReference type="EMBL" id="CAJPVJ010001398">
    <property type="protein sequence ID" value="CAG2164651.1"/>
    <property type="molecule type" value="Genomic_DNA"/>
</dbReference>
<dbReference type="GO" id="GO:0050906">
    <property type="term" value="P:detection of stimulus involved in sensory perception"/>
    <property type="evidence" value="ECO:0007669"/>
    <property type="project" value="UniProtKB-ARBA"/>
</dbReference>
<keyword evidence="11" id="KW-1071">Ligand-gated ion channel</keyword>
<gene>
    <name evidence="16" type="ORF">ONB1V03_LOCUS4201</name>
</gene>
<keyword evidence="9" id="KW-0675">Receptor</keyword>
<name>A0A7R9LM78_9ACAR</name>
<keyword evidence="6 13" id="KW-1133">Transmembrane helix</keyword>
<keyword evidence="12" id="KW-0407">Ion channel</keyword>
<dbReference type="Proteomes" id="UP000728032">
    <property type="component" value="Unassembled WGS sequence"/>
</dbReference>
<keyword evidence="5 13" id="KW-0812">Transmembrane</keyword>
<feature type="transmembrane region" description="Helical" evidence="13">
    <location>
        <begin position="137"/>
        <end position="161"/>
    </location>
</feature>
<dbReference type="InterPro" id="IPR052192">
    <property type="entry name" value="Insect_Ionotropic_Sensory_Rcpt"/>
</dbReference>
<dbReference type="Gene3D" id="3.40.190.10">
    <property type="entry name" value="Periplasmic binding protein-like II"/>
    <property type="match status" value="1"/>
</dbReference>
<evidence type="ECO:0000256" key="12">
    <source>
        <dbReference type="ARBA" id="ARBA00023303"/>
    </source>
</evidence>
<proteinExistence type="inferred from homology"/>
<dbReference type="InterPro" id="IPR019594">
    <property type="entry name" value="Glu/Gly-bd"/>
</dbReference>
<keyword evidence="8 13" id="KW-0472">Membrane</keyword>
<feature type="domain" description="Ionotropic glutamate receptor L-glutamate and glycine-binding" evidence="15">
    <location>
        <begin position="306"/>
        <end position="396"/>
    </location>
</feature>
<evidence type="ECO:0000256" key="7">
    <source>
        <dbReference type="ARBA" id="ARBA00023065"/>
    </source>
</evidence>
<dbReference type="Pfam" id="PF10613">
    <property type="entry name" value="Lig_chan-Glu_bd"/>
    <property type="match status" value="1"/>
</dbReference>
<dbReference type="GO" id="GO:0015276">
    <property type="term" value="F:ligand-gated monoatomic ion channel activity"/>
    <property type="evidence" value="ECO:0007669"/>
    <property type="project" value="InterPro"/>
</dbReference>
<evidence type="ECO:0000313" key="17">
    <source>
        <dbReference type="Proteomes" id="UP000728032"/>
    </source>
</evidence>
<dbReference type="OrthoDB" id="6506860at2759"/>
<dbReference type="Gene3D" id="1.10.287.70">
    <property type="match status" value="1"/>
</dbReference>
<comment type="subcellular location">
    <subcellularLocation>
        <location evidence="1">Cell membrane</location>
        <topology evidence="1">Multi-pass membrane protein</topology>
    </subcellularLocation>
</comment>
<keyword evidence="17" id="KW-1185">Reference proteome</keyword>
<evidence type="ECO:0000256" key="5">
    <source>
        <dbReference type="ARBA" id="ARBA00022692"/>
    </source>
</evidence>
<dbReference type="EMBL" id="OC916223">
    <property type="protein sequence ID" value="CAD7643561.1"/>
    <property type="molecule type" value="Genomic_DNA"/>
</dbReference>
<evidence type="ECO:0000259" key="15">
    <source>
        <dbReference type="Pfam" id="PF10613"/>
    </source>
</evidence>
<keyword evidence="4" id="KW-1003">Cell membrane</keyword>
<evidence type="ECO:0000256" key="8">
    <source>
        <dbReference type="ARBA" id="ARBA00023136"/>
    </source>
</evidence>
<dbReference type="InterPro" id="IPR001320">
    <property type="entry name" value="Iontro_rcpt_C"/>
</dbReference>
<evidence type="ECO:0000256" key="3">
    <source>
        <dbReference type="ARBA" id="ARBA00022448"/>
    </source>
</evidence>
<keyword evidence="7" id="KW-0406">Ion transport</keyword>
<keyword evidence="10" id="KW-0325">Glycoprotein</keyword>
<evidence type="ECO:0000256" key="2">
    <source>
        <dbReference type="ARBA" id="ARBA00008685"/>
    </source>
</evidence>
<dbReference type="GO" id="GO:0005886">
    <property type="term" value="C:plasma membrane"/>
    <property type="evidence" value="ECO:0007669"/>
    <property type="project" value="UniProtKB-SubCell"/>
</dbReference>
<dbReference type="PANTHER" id="PTHR42643">
    <property type="entry name" value="IONOTROPIC RECEPTOR 20A-RELATED"/>
    <property type="match status" value="1"/>
</dbReference>
<sequence>MSTNTITIATAHKVDFGLGGISLTDERSDAVYFSQSHIITGVTFLTRKPKPRLILTLIIKPFDDYVWTWIAVSFIAIIGTIYVFKYIDIDLKFNSSAIKWAVVSAALRQQCDVWAVVSAALRQQCDVVIPYKLRPVLVCWLLACLVLTSSYSGCLFSLMAFPTRYKTINTVEELADAQTHNRIQVMATDSGAYYVMIKKSNTGVGKQLSIGLRGVFNTIAGMNEMRESTEELAFISFREALVYRMYEYGSVFKVNGGLWLLRCDKYLDNCQRISIVKKAGLIDFWRANEMRKISVDFNTTYKSLTSIATAEIPPFVYLRRVNDTNTWLMYRGIEFEMLNLMRVYLNFSIKFLKCDNLGVKQTNNTWTELFGLISKGEADLGVSGISITEQRREVSDGCLYSLMSFPTRIKTINTVEELAEEQIAHRIRVMATESDAYYDMIRNSKTGLGQYLANDLIASLWLPFRQLRQDILAIPMRKDFQHKDVVNDFIGAVKKSGFIDYWRAAEMRRVSNDFNAINKNY</sequence>
<protein>
    <submittedName>
        <fullName evidence="16">Uncharacterized protein</fullName>
    </submittedName>
</protein>
<organism evidence="16">
    <name type="scientific">Oppiella nova</name>
    <dbReference type="NCBI Taxonomy" id="334625"/>
    <lineage>
        <taxon>Eukaryota</taxon>
        <taxon>Metazoa</taxon>
        <taxon>Ecdysozoa</taxon>
        <taxon>Arthropoda</taxon>
        <taxon>Chelicerata</taxon>
        <taxon>Arachnida</taxon>
        <taxon>Acari</taxon>
        <taxon>Acariformes</taxon>
        <taxon>Sarcoptiformes</taxon>
        <taxon>Oribatida</taxon>
        <taxon>Brachypylina</taxon>
        <taxon>Oppioidea</taxon>
        <taxon>Oppiidae</taxon>
        <taxon>Oppiella</taxon>
    </lineage>
</organism>
<dbReference type="Pfam" id="PF00060">
    <property type="entry name" value="Lig_chan"/>
    <property type="match status" value="1"/>
</dbReference>
<reference evidence="16" key="1">
    <citation type="submission" date="2020-11" db="EMBL/GenBank/DDBJ databases">
        <authorList>
            <person name="Tran Van P."/>
        </authorList>
    </citation>
    <scope>NUCLEOTIDE SEQUENCE</scope>
</reference>
<dbReference type="AlphaFoldDB" id="A0A7R9LM78"/>
<evidence type="ECO:0000256" key="11">
    <source>
        <dbReference type="ARBA" id="ARBA00023286"/>
    </source>
</evidence>
<evidence type="ECO:0000256" key="13">
    <source>
        <dbReference type="SAM" id="Phobius"/>
    </source>
</evidence>
<evidence type="ECO:0000313" key="16">
    <source>
        <dbReference type="EMBL" id="CAD7643561.1"/>
    </source>
</evidence>
<keyword evidence="3" id="KW-0813">Transport</keyword>
<feature type="transmembrane region" description="Helical" evidence="13">
    <location>
        <begin position="65"/>
        <end position="84"/>
    </location>
</feature>
<dbReference type="SUPFAM" id="SSF53850">
    <property type="entry name" value="Periplasmic binding protein-like II"/>
    <property type="match status" value="2"/>
</dbReference>
<evidence type="ECO:0000256" key="6">
    <source>
        <dbReference type="ARBA" id="ARBA00022989"/>
    </source>
</evidence>
<comment type="similarity">
    <text evidence="2">Belongs to the glutamate-gated ion channel (TC 1.A.10.1) family.</text>
</comment>
<evidence type="ECO:0000256" key="4">
    <source>
        <dbReference type="ARBA" id="ARBA00022475"/>
    </source>
</evidence>
<evidence type="ECO:0000256" key="10">
    <source>
        <dbReference type="ARBA" id="ARBA00023180"/>
    </source>
</evidence>
<dbReference type="PANTHER" id="PTHR42643:SF24">
    <property type="entry name" value="IONOTROPIC RECEPTOR 60A"/>
    <property type="match status" value="1"/>
</dbReference>